<dbReference type="VEuPathDB" id="FungiDB:CC77DRAFT_530112"/>
<dbReference type="GeneID" id="29117631"/>
<accession>A0A177E0I1</accession>
<dbReference type="RefSeq" id="XP_018389960.1">
    <property type="nucleotide sequence ID" value="XM_018532037.1"/>
</dbReference>
<evidence type="ECO:0000313" key="1">
    <source>
        <dbReference type="EMBL" id="OAG24539.1"/>
    </source>
</evidence>
<protein>
    <submittedName>
        <fullName evidence="1">Uncharacterized protein</fullName>
    </submittedName>
</protein>
<organism evidence="1 2">
    <name type="scientific">Alternaria alternata</name>
    <name type="common">Alternaria rot fungus</name>
    <name type="synonym">Torula alternata</name>
    <dbReference type="NCBI Taxonomy" id="5599"/>
    <lineage>
        <taxon>Eukaryota</taxon>
        <taxon>Fungi</taxon>
        <taxon>Dikarya</taxon>
        <taxon>Ascomycota</taxon>
        <taxon>Pezizomycotina</taxon>
        <taxon>Dothideomycetes</taxon>
        <taxon>Pleosporomycetidae</taxon>
        <taxon>Pleosporales</taxon>
        <taxon>Pleosporineae</taxon>
        <taxon>Pleosporaceae</taxon>
        <taxon>Alternaria</taxon>
        <taxon>Alternaria sect. Alternaria</taxon>
        <taxon>Alternaria alternata complex</taxon>
    </lineage>
</organism>
<dbReference type="EMBL" id="KV441471">
    <property type="protein sequence ID" value="OAG24539.1"/>
    <property type="molecule type" value="Genomic_DNA"/>
</dbReference>
<dbReference type="KEGG" id="aalt:CC77DRAFT_530112"/>
<evidence type="ECO:0000313" key="2">
    <source>
        <dbReference type="Proteomes" id="UP000077248"/>
    </source>
</evidence>
<proteinExistence type="predicted"/>
<keyword evidence="2" id="KW-1185">Reference proteome</keyword>
<dbReference type="AlphaFoldDB" id="A0A177E0I1"/>
<name>A0A177E0I1_ALTAL</name>
<reference evidence="1 2" key="1">
    <citation type="submission" date="2016-05" db="EMBL/GenBank/DDBJ databases">
        <title>Comparative analysis of secretome profiles of manganese(II)-oxidizing ascomycete fungi.</title>
        <authorList>
            <consortium name="DOE Joint Genome Institute"/>
            <person name="Zeiner C.A."/>
            <person name="Purvine S.O."/>
            <person name="Zink E.M."/>
            <person name="Wu S."/>
            <person name="Pasa-Tolic L."/>
            <person name="Chaput D.L."/>
            <person name="Haridas S."/>
            <person name="Grigoriev I.V."/>
            <person name="Santelli C.M."/>
            <person name="Hansel C.M."/>
        </authorList>
    </citation>
    <scope>NUCLEOTIDE SEQUENCE [LARGE SCALE GENOMIC DNA]</scope>
    <source>
        <strain evidence="1 2">SRC1lrK2f</strain>
    </source>
</reference>
<gene>
    <name evidence="1" type="ORF">CC77DRAFT_530112</name>
</gene>
<sequence>MNPDSHDTAFLMDGRKMHGEFSPCEVGGWLTMASARLVHRTVARLHAPPVRPFRGLHVAPSDRRRWVVMTAQYALLRDICCGAELVFQITNFSSCTFLCRQDADVCAIVHHQSVSSLVCRRRSRSRLAFRNQCGYSALHVRIPAFSASDQRHNLTTA</sequence>
<dbReference type="Proteomes" id="UP000077248">
    <property type="component" value="Unassembled WGS sequence"/>
</dbReference>